<dbReference type="GO" id="GO:0009313">
    <property type="term" value="P:oligosaccharide catabolic process"/>
    <property type="evidence" value="ECO:0007669"/>
    <property type="project" value="TreeGrafter"/>
</dbReference>
<dbReference type="SMART" id="SM00642">
    <property type="entry name" value="Aamy"/>
    <property type="match status" value="1"/>
</dbReference>
<feature type="chain" id="PRO_5037657211" evidence="2">
    <location>
        <begin position="20"/>
        <end position="546"/>
    </location>
</feature>
<comment type="caution">
    <text evidence="4">The sequence shown here is derived from an EMBL/GenBank/DDBJ whole genome shotgun (WGS) entry which is preliminary data.</text>
</comment>
<dbReference type="PROSITE" id="PS51257">
    <property type="entry name" value="PROKAR_LIPOPROTEIN"/>
    <property type="match status" value="1"/>
</dbReference>
<gene>
    <name evidence="4" type="ORF">I7X39_00570</name>
</gene>
<dbReference type="InterPro" id="IPR006047">
    <property type="entry name" value="GH13_cat_dom"/>
</dbReference>
<evidence type="ECO:0000259" key="3">
    <source>
        <dbReference type="SMART" id="SM00642"/>
    </source>
</evidence>
<dbReference type="InterPro" id="IPR017853">
    <property type="entry name" value="GH"/>
</dbReference>
<dbReference type="CDD" id="cd11316">
    <property type="entry name" value="AmyAc_bac2_AmyA"/>
    <property type="match status" value="1"/>
</dbReference>
<name>A0A931NET9_9BURK</name>
<evidence type="ECO:0000313" key="5">
    <source>
        <dbReference type="Proteomes" id="UP000613266"/>
    </source>
</evidence>
<keyword evidence="5" id="KW-1185">Reference proteome</keyword>
<feature type="domain" description="Glycosyl hydrolase family 13 catalytic" evidence="3">
    <location>
        <begin position="55"/>
        <end position="430"/>
    </location>
</feature>
<dbReference type="AlphaFoldDB" id="A0A931NET9"/>
<evidence type="ECO:0000256" key="1">
    <source>
        <dbReference type="ARBA" id="ARBA00008061"/>
    </source>
</evidence>
<keyword evidence="2" id="KW-0732">Signal</keyword>
<protein>
    <submittedName>
        <fullName evidence="4">DUF3459 domain-containing protein</fullName>
    </submittedName>
</protein>
<organism evidence="4 5">
    <name type="scientific">Inhella proteolytica</name>
    <dbReference type="NCBI Taxonomy" id="2795029"/>
    <lineage>
        <taxon>Bacteria</taxon>
        <taxon>Pseudomonadati</taxon>
        <taxon>Pseudomonadota</taxon>
        <taxon>Betaproteobacteria</taxon>
        <taxon>Burkholderiales</taxon>
        <taxon>Sphaerotilaceae</taxon>
        <taxon>Inhella</taxon>
    </lineage>
</organism>
<dbReference type="EMBL" id="JAEDAK010000001">
    <property type="protein sequence ID" value="MBH9575386.1"/>
    <property type="molecule type" value="Genomic_DNA"/>
</dbReference>
<dbReference type="InterPro" id="IPR045857">
    <property type="entry name" value="O16G_dom_2"/>
</dbReference>
<dbReference type="PANTHER" id="PTHR10357">
    <property type="entry name" value="ALPHA-AMYLASE FAMILY MEMBER"/>
    <property type="match status" value="1"/>
</dbReference>
<accession>A0A931NET9</accession>
<sequence length="546" mass="60554">MNPRLSFSALALLAACAQAPQRPTAPPRAVDLSAVAPQPRPNGLATDWHQGAFMEIFVRAYQDSDGDGVGDLRGLISRLDYLKELGVTGLWLMPVTASADHDHGYATTDFRAIERDYGTLEDFDELLRQAHARGIGVIIDYVVNHSSHEHPLFQAARADPQSPQRDWFVWSEEAPQGWDIWGKNPWYWAAAKPWAWQGELKDLPKPPPDAKGHYFGTFGPHMPDFNLKRAEVFNWHLSNLRFWLNRGLDGFRLDAVPHLVENNAKDWNDQPESRRLTKRLFDAISAYPGRYTVCEATAEPQAYSRPEVCGSAFAFGLERAILQAVQGKTEAVGEIGRFFQTRPHRMATMLANHDIFAGARIWDQLQGDEARYKLAAASYLLQPGIPFIYYGEEIGLAGVTQLPGDGPIRGPMSWDGSANAGFTRATAPFRPTAPNAATQNAAAQRADPNSLFHHYRGLLALRQQQRALRSGSYEGVQVEGSVLSYLRRSGGETLLVALNYSAQPQSLNRPERDARAVRVWPEAAPSLPAGVLPAWGAQVWLLDSGE</sequence>
<dbReference type="Gene3D" id="3.90.400.10">
    <property type="entry name" value="Oligo-1,6-glucosidase, Domain 2"/>
    <property type="match status" value="1"/>
</dbReference>
<dbReference type="SUPFAM" id="SSF51445">
    <property type="entry name" value="(Trans)glycosidases"/>
    <property type="match status" value="1"/>
</dbReference>
<evidence type="ECO:0000313" key="4">
    <source>
        <dbReference type="EMBL" id="MBH9575386.1"/>
    </source>
</evidence>
<reference evidence="4" key="1">
    <citation type="submission" date="2020-12" db="EMBL/GenBank/DDBJ databases">
        <title>The genome sequence of Inhella sp. 1Y17.</title>
        <authorList>
            <person name="Liu Y."/>
        </authorList>
    </citation>
    <scope>NUCLEOTIDE SEQUENCE</scope>
    <source>
        <strain evidence="4">1Y17</strain>
    </source>
</reference>
<dbReference type="Gene3D" id="3.20.20.80">
    <property type="entry name" value="Glycosidases"/>
    <property type="match status" value="1"/>
</dbReference>
<dbReference type="Pfam" id="PF00128">
    <property type="entry name" value="Alpha-amylase"/>
    <property type="match status" value="1"/>
</dbReference>
<dbReference type="Gene3D" id="2.60.40.1180">
    <property type="entry name" value="Golgi alpha-mannosidase II"/>
    <property type="match status" value="1"/>
</dbReference>
<dbReference type="Proteomes" id="UP000613266">
    <property type="component" value="Unassembled WGS sequence"/>
</dbReference>
<dbReference type="PANTHER" id="PTHR10357:SF179">
    <property type="entry name" value="NEUTRAL AND BASIC AMINO ACID TRANSPORT PROTEIN RBAT"/>
    <property type="match status" value="1"/>
</dbReference>
<feature type="signal peptide" evidence="2">
    <location>
        <begin position="1"/>
        <end position="19"/>
    </location>
</feature>
<dbReference type="SUPFAM" id="SSF51011">
    <property type="entry name" value="Glycosyl hydrolase domain"/>
    <property type="match status" value="1"/>
</dbReference>
<evidence type="ECO:0000256" key="2">
    <source>
        <dbReference type="SAM" id="SignalP"/>
    </source>
</evidence>
<proteinExistence type="inferred from homology"/>
<comment type="similarity">
    <text evidence="1">Belongs to the glycosyl hydrolase 13 family.</text>
</comment>
<dbReference type="GO" id="GO:0004556">
    <property type="term" value="F:alpha-amylase activity"/>
    <property type="evidence" value="ECO:0007669"/>
    <property type="project" value="TreeGrafter"/>
</dbReference>
<dbReference type="InterPro" id="IPR013780">
    <property type="entry name" value="Glyco_hydro_b"/>
</dbReference>
<dbReference type="RefSeq" id="WP_198109009.1">
    <property type="nucleotide sequence ID" value="NZ_JAEDAK010000001.1"/>
</dbReference>